<comment type="caution">
    <text evidence="2">The sequence shown here is derived from an EMBL/GenBank/DDBJ whole genome shotgun (WGS) entry which is preliminary data.</text>
</comment>
<dbReference type="EMBL" id="SJKD01000001">
    <property type="protein sequence ID" value="TCC53114.1"/>
    <property type="molecule type" value="Genomic_DNA"/>
</dbReference>
<dbReference type="Proteomes" id="UP000293342">
    <property type="component" value="Unassembled WGS sequence"/>
</dbReference>
<proteinExistence type="predicted"/>
<accession>A0A4R0K349</accession>
<dbReference type="Pfam" id="PF19124">
    <property type="entry name" value="DUF5808"/>
    <property type="match status" value="1"/>
</dbReference>
<name>A0A4R0K349_9ACTN</name>
<dbReference type="InterPro" id="IPR043831">
    <property type="entry name" value="DUF5808"/>
</dbReference>
<feature type="domain" description="DUF5808" evidence="1">
    <location>
        <begin position="33"/>
        <end position="54"/>
    </location>
</feature>
<keyword evidence="3" id="KW-1185">Reference proteome</keyword>
<dbReference type="AlphaFoldDB" id="A0A4R0K349"/>
<evidence type="ECO:0000313" key="2">
    <source>
        <dbReference type="EMBL" id="TCC53114.1"/>
    </source>
</evidence>
<gene>
    <name evidence="2" type="ORF">E0H75_05160</name>
</gene>
<evidence type="ECO:0000259" key="1">
    <source>
        <dbReference type="Pfam" id="PF19124"/>
    </source>
</evidence>
<dbReference type="OrthoDB" id="4558476at2"/>
<protein>
    <recommendedName>
        <fullName evidence="1">DUF5808 domain-containing protein</fullName>
    </recommendedName>
</protein>
<sequence length="60" mass="7233">MGDRTGKFLGIPYDWRRPTLDRTRSRWWNPAEPRLFTPKVLGWGYDVNFARLFGRHPKKD</sequence>
<reference evidence="2 3" key="1">
    <citation type="submission" date="2019-02" db="EMBL/GenBank/DDBJ databases">
        <title>Kribbella capetownensis sp. nov. and Kribbella speibonae sp. nov., isolated from soil.</title>
        <authorList>
            <person name="Curtis S.M."/>
            <person name="Norton I."/>
            <person name="Everest G.J."/>
            <person name="Meyers P.R."/>
        </authorList>
    </citation>
    <scope>NUCLEOTIDE SEQUENCE [LARGE SCALE GENOMIC DNA]</scope>
    <source>
        <strain evidence="2 3">YM53</strain>
    </source>
</reference>
<dbReference type="RefSeq" id="WP_131511837.1">
    <property type="nucleotide sequence ID" value="NZ_SJKD01000001.1"/>
</dbReference>
<organism evidence="2 3">
    <name type="scientific">Kribbella capetownensis</name>
    <dbReference type="NCBI Taxonomy" id="1572659"/>
    <lineage>
        <taxon>Bacteria</taxon>
        <taxon>Bacillati</taxon>
        <taxon>Actinomycetota</taxon>
        <taxon>Actinomycetes</taxon>
        <taxon>Propionibacteriales</taxon>
        <taxon>Kribbellaceae</taxon>
        <taxon>Kribbella</taxon>
    </lineage>
</organism>
<evidence type="ECO:0000313" key="3">
    <source>
        <dbReference type="Proteomes" id="UP000293342"/>
    </source>
</evidence>